<dbReference type="Proteomes" id="UP000062255">
    <property type="component" value="Chromosome"/>
</dbReference>
<gene>
    <name evidence="2" type="ORF">AFA91_09635</name>
</gene>
<dbReference type="PATRIC" id="fig|134601.6.peg.2008"/>
<organism evidence="2 3">
    <name type="scientific">Mycolicibacterium goodii</name>
    <name type="common">Mycobacterium goodii</name>
    <dbReference type="NCBI Taxonomy" id="134601"/>
    <lineage>
        <taxon>Bacteria</taxon>
        <taxon>Bacillati</taxon>
        <taxon>Actinomycetota</taxon>
        <taxon>Actinomycetes</taxon>
        <taxon>Mycobacteriales</taxon>
        <taxon>Mycobacteriaceae</taxon>
        <taxon>Mycolicibacterium</taxon>
    </lineage>
</organism>
<feature type="chain" id="PRO_5005453920" evidence="1">
    <location>
        <begin position="26"/>
        <end position="73"/>
    </location>
</feature>
<dbReference type="EMBL" id="CP012150">
    <property type="protein sequence ID" value="AKS32086.1"/>
    <property type="molecule type" value="Genomic_DNA"/>
</dbReference>
<keyword evidence="1" id="KW-0732">Signal</keyword>
<evidence type="ECO:0000313" key="2">
    <source>
        <dbReference type="EMBL" id="AKS32086.1"/>
    </source>
</evidence>
<evidence type="ECO:0000313" key="3">
    <source>
        <dbReference type="Proteomes" id="UP000062255"/>
    </source>
</evidence>
<proteinExistence type="predicted"/>
<reference evidence="2 3" key="1">
    <citation type="submission" date="2015-07" db="EMBL/GenBank/DDBJ databases">
        <title>Complete genome sequence of Mycobacterium goodii X7B, a facultative thermophilic biodesulfurizing bacterium.</title>
        <authorList>
            <person name="Yu B."/>
            <person name="Li F."/>
            <person name="Xu P."/>
        </authorList>
    </citation>
    <scope>NUCLEOTIDE SEQUENCE [LARGE SCALE GENOMIC DNA]</scope>
    <source>
        <strain evidence="2 3">X7B</strain>
    </source>
</reference>
<name>A0A0K0X3U6_MYCGD</name>
<sequence length="73" mass="7418">MISAITGAGVVVTMGAVTLAGPTTAAGSVSGDWKADTVVTLIPATRTQLSSTPQYIIDACNWATSHMQLHGNC</sequence>
<dbReference type="AlphaFoldDB" id="A0A0K0X3U6"/>
<protein>
    <submittedName>
        <fullName evidence="2">Uncharacterized protein</fullName>
    </submittedName>
</protein>
<feature type="signal peptide" evidence="1">
    <location>
        <begin position="1"/>
        <end position="25"/>
    </location>
</feature>
<evidence type="ECO:0000256" key="1">
    <source>
        <dbReference type="SAM" id="SignalP"/>
    </source>
</evidence>
<accession>A0A0K0X3U6</accession>
<dbReference type="KEGG" id="mgo:AFA91_09635"/>